<reference evidence="12" key="1">
    <citation type="submission" date="2025-08" db="UniProtKB">
        <authorList>
            <consortium name="RefSeq"/>
        </authorList>
    </citation>
    <scope>IDENTIFICATION</scope>
    <source>
        <strain evidence="12">15085-1641.00</strain>
        <tissue evidence="12">Whole body</tissue>
    </source>
</reference>
<dbReference type="PANTHER" id="PTHR21137">
    <property type="entry name" value="ODORANT RECEPTOR"/>
    <property type="match status" value="1"/>
</dbReference>
<gene>
    <name evidence="12" type="primary">LOC111598884</name>
</gene>
<evidence type="ECO:0000313" key="11">
    <source>
        <dbReference type="Proteomes" id="UP000504633"/>
    </source>
</evidence>
<protein>
    <recommendedName>
        <fullName evidence="10">Odorant receptor</fullName>
    </recommendedName>
</protein>
<dbReference type="InterPro" id="IPR004117">
    <property type="entry name" value="7tm6_olfct_rcpt"/>
</dbReference>
<evidence type="ECO:0000256" key="8">
    <source>
        <dbReference type="ARBA" id="ARBA00023170"/>
    </source>
</evidence>
<evidence type="ECO:0000256" key="2">
    <source>
        <dbReference type="ARBA" id="ARBA00022475"/>
    </source>
</evidence>
<keyword evidence="11" id="KW-1185">Reference proteome</keyword>
<dbReference type="CTD" id="39120"/>
<dbReference type="GO" id="GO:0005886">
    <property type="term" value="C:plasma membrane"/>
    <property type="evidence" value="ECO:0007669"/>
    <property type="project" value="UniProtKB-SubCell"/>
</dbReference>
<dbReference type="GO" id="GO:0007165">
    <property type="term" value="P:signal transduction"/>
    <property type="evidence" value="ECO:0007669"/>
    <property type="project" value="UniProtKB-KW"/>
</dbReference>
<feature type="transmembrane region" description="Helical" evidence="10">
    <location>
        <begin position="46"/>
        <end position="67"/>
    </location>
</feature>
<comment type="subcellular location">
    <subcellularLocation>
        <location evidence="1 10">Cell membrane</location>
        <topology evidence="1 10">Multi-pass membrane protein</topology>
    </subcellularLocation>
</comment>
<dbReference type="KEGG" id="dhe:111598884"/>
<dbReference type="GeneID" id="111598884"/>
<proteinExistence type="inferred from homology"/>
<name>A0A6J1LSX5_DROHY</name>
<evidence type="ECO:0000256" key="10">
    <source>
        <dbReference type="RuleBase" id="RU351113"/>
    </source>
</evidence>
<dbReference type="RefSeq" id="XP_023170118.2">
    <property type="nucleotide sequence ID" value="XM_023314350.2"/>
</dbReference>
<keyword evidence="3 10" id="KW-0716">Sensory transduction</keyword>
<dbReference type="PANTHER" id="PTHR21137:SF35">
    <property type="entry name" value="ODORANT RECEPTOR 19A-RELATED"/>
    <property type="match status" value="1"/>
</dbReference>
<keyword evidence="8 10" id="KW-0675">Receptor</keyword>
<evidence type="ECO:0000256" key="6">
    <source>
        <dbReference type="ARBA" id="ARBA00022989"/>
    </source>
</evidence>
<evidence type="ECO:0000256" key="5">
    <source>
        <dbReference type="ARBA" id="ARBA00022725"/>
    </source>
</evidence>
<evidence type="ECO:0000256" key="4">
    <source>
        <dbReference type="ARBA" id="ARBA00022692"/>
    </source>
</evidence>
<evidence type="ECO:0000256" key="9">
    <source>
        <dbReference type="ARBA" id="ARBA00023224"/>
    </source>
</evidence>
<keyword evidence="9 10" id="KW-0807">Transducer</keyword>
<dbReference type="OMA" id="FFKIVCM"/>
<comment type="similarity">
    <text evidence="10">Belongs to the insect chemoreceptor superfamily. Heteromeric odorant receptor channel (TC 1.A.69) family.</text>
</comment>
<keyword evidence="2" id="KW-1003">Cell membrane</keyword>
<organism evidence="11 12">
    <name type="scientific">Drosophila hydei</name>
    <name type="common">Fruit fly</name>
    <dbReference type="NCBI Taxonomy" id="7224"/>
    <lineage>
        <taxon>Eukaryota</taxon>
        <taxon>Metazoa</taxon>
        <taxon>Ecdysozoa</taxon>
        <taxon>Arthropoda</taxon>
        <taxon>Hexapoda</taxon>
        <taxon>Insecta</taxon>
        <taxon>Pterygota</taxon>
        <taxon>Neoptera</taxon>
        <taxon>Endopterygota</taxon>
        <taxon>Diptera</taxon>
        <taxon>Brachycera</taxon>
        <taxon>Muscomorpha</taxon>
        <taxon>Ephydroidea</taxon>
        <taxon>Drosophilidae</taxon>
        <taxon>Drosophila</taxon>
    </lineage>
</organism>
<evidence type="ECO:0000256" key="1">
    <source>
        <dbReference type="ARBA" id="ARBA00004651"/>
    </source>
</evidence>
<feature type="transmembrane region" description="Helical" evidence="10">
    <location>
        <begin position="289"/>
        <end position="312"/>
    </location>
</feature>
<keyword evidence="5 10" id="KW-0552">Olfaction</keyword>
<dbReference type="OrthoDB" id="6604226at2759"/>
<dbReference type="GO" id="GO:0005549">
    <property type="term" value="F:odorant binding"/>
    <property type="evidence" value="ECO:0007669"/>
    <property type="project" value="InterPro"/>
</dbReference>
<dbReference type="Pfam" id="PF02949">
    <property type="entry name" value="7tm_6"/>
    <property type="match status" value="1"/>
</dbReference>
<dbReference type="GO" id="GO:0004984">
    <property type="term" value="F:olfactory receptor activity"/>
    <property type="evidence" value="ECO:0007669"/>
    <property type="project" value="InterPro"/>
</dbReference>
<feature type="transmembrane region" description="Helical" evidence="10">
    <location>
        <begin position="318"/>
        <end position="339"/>
    </location>
</feature>
<comment type="caution">
    <text evidence="10">Lacks conserved residue(s) required for the propagation of feature annotation.</text>
</comment>
<accession>A0A6J1LSX5</accession>
<dbReference type="AlphaFoldDB" id="A0A6J1LSX5"/>
<evidence type="ECO:0000256" key="7">
    <source>
        <dbReference type="ARBA" id="ARBA00023136"/>
    </source>
</evidence>
<evidence type="ECO:0000313" key="12">
    <source>
        <dbReference type="RefSeq" id="XP_023170118.2"/>
    </source>
</evidence>
<keyword evidence="4 10" id="KW-0812">Transmembrane</keyword>
<keyword evidence="6 10" id="KW-1133">Transmembrane helix</keyword>
<keyword evidence="7 10" id="KW-0472">Membrane</keyword>
<evidence type="ECO:0000256" key="3">
    <source>
        <dbReference type="ARBA" id="ARBA00022606"/>
    </source>
</evidence>
<dbReference type="Proteomes" id="UP000504633">
    <property type="component" value="Unplaced"/>
</dbReference>
<sequence length="417" mass="48573">MQNALDQELENIDELPKKGLTWVEYCSYALGINVAPRKRTSRPCRFLRTFAYLTNLNIIYSLISFVVENYMVSFEANVEPVVLCFQITMNMVKIAYFHSHLDSCVDLISTSEKCEVLRNLGLFDVALTDKQALSKALSTKIRDSWKSINNQVMFFFKIVSLPVLFYCMRPYLQYIYDCYVVRDICEMTLTYPAITPFVQVGNYEFPSFSVRFFVLQSGPVWCFYTVFGFNSLFVVLTNHEACLFEVLRYLVNNSTNDDVVPKSSRVSYLRCCAKLFARLSRHHDRVENLFKYIILVQCGVSTILLCMLLYTIMEVDLVKMSAILVYLLTITFEISLYNVNAQKVETQSELLFHEWYNCAWYNESEDFKLIIRLMMVFSMRTAKLSVGGFSKLSNKLLVQVFRLSGNFYLLLRNMNDK</sequence>